<evidence type="ECO:0008006" key="3">
    <source>
        <dbReference type="Google" id="ProtNLM"/>
    </source>
</evidence>
<name>A0A5B8USM2_9SPHI</name>
<dbReference type="EMBL" id="CP042436">
    <property type="protein sequence ID" value="QEC61979.1"/>
    <property type="molecule type" value="Genomic_DNA"/>
</dbReference>
<dbReference type="Pfam" id="PF13589">
    <property type="entry name" value="HATPase_c_3"/>
    <property type="match status" value="1"/>
</dbReference>
<proteinExistence type="predicted"/>
<dbReference type="OrthoDB" id="9813438at2"/>
<dbReference type="InterPro" id="IPR036890">
    <property type="entry name" value="HATPase_C_sf"/>
</dbReference>
<gene>
    <name evidence="1" type="ORF">FRZ54_05045</name>
</gene>
<dbReference type="Gene3D" id="3.30.565.10">
    <property type="entry name" value="Histidine kinase-like ATPase, C-terminal domain"/>
    <property type="match status" value="1"/>
</dbReference>
<keyword evidence="2" id="KW-1185">Reference proteome</keyword>
<evidence type="ECO:0000313" key="1">
    <source>
        <dbReference type="EMBL" id="QEC61979.1"/>
    </source>
</evidence>
<accession>A0A5B8USM2</accession>
<dbReference type="SUPFAM" id="SSF55874">
    <property type="entry name" value="ATPase domain of HSP90 chaperone/DNA topoisomerase II/histidine kinase"/>
    <property type="match status" value="1"/>
</dbReference>
<dbReference type="KEGG" id="mgin:FRZ54_05045"/>
<reference evidence="1 2" key="1">
    <citation type="journal article" date="2017" name="Curr. Microbiol.">
        <title>Mucilaginibacter ginsenosidivorans sp. nov., Isolated from Soil of Ginseng Field.</title>
        <authorList>
            <person name="Kim M.M."/>
            <person name="Siddiqi M.Z."/>
            <person name="Im W.T."/>
        </authorList>
    </citation>
    <scope>NUCLEOTIDE SEQUENCE [LARGE SCALE GENOMIC DNA]</scope>
    <source>
        <strain evidence="1 2">Gsoil 3017</strain>
    </source>
</reference>
<dbReference type="RefSeq" id="WP_147030556.1">
    <property type="nucleotide sequence ID" value="NZ_CP042436.1"/>
</dbReference>
<protein>
    <recommendedName>
        <fullName evidence="3">ATP-binding protein</fullName>
    </recommendedName>
</protein>
<dbReference type="AlphaFoldDB" id="A0A5B8USM2"/>
<sequence length="574" mass="65454">MENILTSPVPFIRTGQALQSLRDSGYSIEAALGEVIDNSIEAKANNIYIYLFKKENKKGKKYVNEIAIIDDGDGMSREILQFYPQIGYSTRYMREDTIGKYGVGAKLAALNFAKRFDVWSRDSEDFDWSHVYLDLDEMIEKEENGEPYFIPVPRPKVLPVDWTDKIVDKTGSVVLWSKVDRLEDGRYAISYDELEANLRKELARIFRFFINGGINIYVNDLELLAHDPLYLMEDTFADKMLFDHFKKENPDSKVKEHYPATLIAEETIKVGPAKATVKVTLYPEEVTRRRGMGGDDFAKKLRIPENEGSISFIRLNREVSYTNVPRIFPRGIQEPDRFIGIEVSFAPTLDAYFGVRNVKRGVEPHGELRDQIRKILAKYLKTSRTMLDEAWGKAEREHKANFGEHASITQAASNTNAIMPKGNAKGPASKAEEKQILDDLANDVTGDDEETKEEYLEKIKEAPFVVESVDFPGNEFIDIKHLSNKVIIRLNTRHKFYREMWQPLKSISELDAGAVSADDAIGVCKRAVEALTLLFIAYGKAESMDVNPDEKYRDLTSYWGQFLNTLMSNVKNVI</sequence>
<dbReference type="Proteomes" id="UP000321479">
    <property type="component" value="Chromosome"/>
</dbReference>
<evidence type="ECO:0000313" key="2">
    <source>
        <dbReference type="Proteomes" id="UP000321479"/>
    </source>
</evidence>
<organism evidence="1 2">
    <name type="scientific">Mucilaginibacter ginsenosidivorans</name>
    <dbReference type="NCBI Taxonomy" id="398053"/>
    <lineage>
        <taxon>Bacteria</taxon>
        <taxon>Pseudomonadati</taxon>
        <taxon>Bacteroidota</taxon>
        <taxon>Sphingobacteriia</taxon>
        <taxon>Sphingobacteriales</taxon>
        <taxon>Sphingobacteriaceae</taxon>
        <taxon>Mucilaginibacter</taxon>
    </lineage>
</organism>